<comment type="caution">
    <text evidence="8">The sequence shown here is derived from an EMBL/GenBank/DDBJ whole genome shotgun (WGS) entry which is preliminary data.</text>
</comment>
<feature type="domain" description="TonB-dependent receptor plug" evidence="7">
    <location>
        <begin position="74"/>
        <end position="174"/>
    </location>
</feature>
<evidence type="ECO:0000256" key="4">
    <source>
        <dbReference type="RuleBase" id="RU003357"/>
    </source>
</evidence>
<proteinExistence type="inferred from homology"/>
<reference evidence="8 9" key="1">
    <citation type="submission" date="2013-09" db="EMBL/GenBank/DDBJ databases">
        <title>Genome sequencing of Arenimonas malthae.</title>
        <authorList>
            <person name="Chen F."/>
            <person name="Wang G."/>
        </authorList>
    </citation>
    <scope>NUCLEOTIDE SEQUENCE [LARGE SCALE GENOMIC DNA]</scope>
    <source>
        <strain evidence="8 9">CC-JY-1</strain>
    </source>
</reference>
<keyword evidence="4" id="KW-0798">TonB box</keyword>
<organism evidence="8 9">
    <name type="scientific">Arenimonas malthae CC-JY-1</name>
    <dbReference type="NCBI Taxonomy" id="1384054"/>
    <lineage>
        <taxon>Bacteria</taxon>
        <taxon>Pseudomonadati</taxon>
        <taxon>Pseudomonadota</taxon>
        <taxon>Gammaproteobacteria</taxon>
        <taxon>Lysobacterales</taxon>
        <taxon>Lysobacteraceae</taxon>
        <taxon>Arenimonas</taxon>
    </lineage>
</organism>
<dbReference type="EMBL" id="AVCH01000004">
    <property type="protein sequence ID" value="KFN52117.1"/>
    <property type="molecule type" value="Genomic_DNA"/>
</dbReference>
<keyword evidence="9" id="KW-1185">Reference proteome</keyword>
<comment type="similarity">
    <text evidence="4">Belongs to the TonB-dependent receptor family.</text>
</comment>
<feature type="signal peptide" evidence="5">
    <location>
        <begin position="1"/>
        <end position="26"/>
    </location>
</feature>
<dbReference type="eggNOG" id="COG4771">
    <property type="taxonomic scope" value="Bacteria"/>
</dbReference>
<dbReference type="InterPro" id="IPR000531">
    <property type="entry name" value="Beta-barrel_TonB"/>
</dbReference>
<protein>
    <recommendedName>
        <fullName evidence="10">TonB-dependent receptor</fullName>
    </recommendedName>
</protein>
<keyword evidence="5" id="KW-0732">Signal</keyword>
<comment type="subcellular location">
    <subcellularLocation>
        <location evidence="1 4">Cell outer membrane</location>
    </subcellularLocation>
</comment>
<dbReference type="AlphaFoldDB" id="A0A091BKQ1"/>
<evidence type="ECO:0000256" key="3">
    <source>
        <dbReference type="ARBA" id="ARBA00023237"/>
    </source>
</evidence>
<dbReference type="Proteomes" id="UP000029392">
    <property type="component" value="Unassembled WGS sequence"/>
</dbReference>
<dbReference type="InterPro" id="IPR012910">
    <property type="entry name" value="Plug_dom"/>
</dbReference>
<feature type="domain" description="TonB-dependent receptor-like beta-barrel" evidence="6">
    <location>
        <begin position="449"/>
        <end position="857"/>
    </location>
</feature>
<keyword evidence="3" id="KW-0998">Cell outer membrane</keyword>
<accession>A0A091BKQ1</accession>
<dbReference type="Gene3D" id="2.170.130.10">
    <property type="entry name" value="TonB-dependent receptor, plug domain"/>
    <property type="match status" value="1"/>
</dbReference>
<evidence type="ECO:0000259" key="7">
    <source>
        <dbReference type="Pfam" id="PF07715"/>
    </source>
</evidence>
<dbReference type="PANTHER" id="PTHR40980:SF5">
    <property type="entry name" value="TONB-DEPENDENT RECEPTOR"/>
    <property type="match status" value="1"/>
</dbReference>
<evidence type="ECO:0000256" key="2">
    <source>
        <dbReference type="ARBA" id="ARBA00023136"/>
    </source>
</evidence>
<dbReference type="Gene3D" id="2.40.170.20">
    <property type="entry name" value="TonB-dependent receptor, beta-barrel domain"/>
    <property type="match status" value="1"/>
</dbReference>
<sequence length="892" mass="97924">MLKSPLARTGLFLAISALLAPKLVLAQDVATQAPNGQAAAAQSGPTEAELDAIANQPSVLDQVEVVGEYIPQPLLETSEVVSVLTAEDFKRSGDGNAAEALSRVSGLSLVGGRFVYVRGLGERYSAAVLNGSALPSPEPLQRVVPLDLFPSSVIDNVVVQKTYSARYPGEFGGGIIDLQTVAVPDEPFFTLSIGSGGDTETTYRSGLTYYGSETDFLGYDDGTRDMPRALREAIATGNRVDLANFSQAELDAIGRSLVNAPLNLLQRDDQIDPDFSAELAGGRKLELDWGSLGVIAVAGYDNSWQTREGVQQEGIVENGVISPRTDYDFASTQNDVNVNGLLGLGAEWGDHEIRWTNLYVHSTTKEARSRFGNDELAGATVRDDYTEWFERELLNTQFAGKHAFGEYKDFTIDWRAAYAETTREAPYEKGIRYRLVDGVFLHNASQEQNYTRFSTVEDDVASAGVDFGYLLATDDRDWQLSAGLAWSDNDRAAESREFRFLALDGSLPLNVQMERVDFLFSHPNIGPGLLGLRETTGADGAAAYEANLETRAVYFQAETQITPMLRATAGVRYETAEQSVTPVDLFSDEPLPTAAPLDNDYFLPAATVTWNFREDMQLRFGASKTIARPQFRELAPQQYLDTDSDRLFIGNPYLVDTELTNFDARWEWYFGEGEYWTVGGFYKLLDKPVESVVNEAGATIQQTYINAPEATLFGVETEYKKYFDLPFEAAVFGDSRLFLSLNYTWTDTEVSVSAGDVVYPLAGAGSPRPASELVRDGSQLQGQSEHLANLQFGLEDASTGSQAILLVNHASERISARGRPGQPDLVQEPGTFVDLVLRRGFQAWGQDLTVSFEARNLLGEDYEEYQELGGGRVDINKYDLGTSFSVSVTARF</sequence>
<gene>
    <name evidence="8" type="ORF">N790_12670</name>
</gene>
<dbReference type="PANTHER" id="PTHR40980">
    <property type="entry name" value="PLUG DOMAIN-CONTAINING PROTEIN"/>
    <property type="match status" value="1"/>
</dbReference>
<feature type="chain" id="PRO_5001869971" description="TonB-dependent receptor" evidence="5">
    <location>
        <begin position="27"/>
        <end position="892"/>
    </location>
</feature>
<dbReference type="Pfam" id="PF07715">
    <property type="entry name" value="Plug"/>
    <property type="match status" value="1"/>
</dbReference>
<evidence type="ECO:0000256" key="1">
    <source>
        <dbReference type="ARBA" id="ARBA00004442"/>
    </source>
</evidence>
<evidence type="ECO:0000259" key="6">
    <source>
        <dbReference type="Pfam" id="PF00593"/>
    </source>
</evidence>
<evidence type="ECO:0000313" key="9">
    <source>
        <dbReference type="Proteomes" id="UP000029392"/>
    </source>
</evidence>
<name>A0A091BKQ1_9GAMM</name>
<dbReference type="Pfam" id="PF00593">
    <property type="entry name" value="TonB_dep_Rec_b-barrel"/>
    <property type="match status" value="1"/>
</dbReference>
<dbReference type="InterPro" id="IPR037066">
    <property type="entry name" value="Plug_dom_sf"/>
</dbReference>
<dbReference type="GO" id="GO:0009279">
    <property type="term" value="C:cell outer membrane"/>
    <property type="evidence" value="ECO:0007669"/>
    <property type="project" value="UniProtKB-SubCell"/>
</dbReference>
<dbReference type="InterPro" id="IPR036942">
    <property type="entry name" value="Beta-barrel_TonB_sf"/>
</dbReference>
<dbReference type="SUPFAM" id="SSF56935">
    <property type="entry name" value="Porins"/>
    <property type="match status" value="1"/>
</dbReference>
<keyword evidence="2 4" id="KW-0472">Membrane</keyword>
<dbReference type="eggNOG" id="COG1629">
    <property type="taxonomic scope" value="Bacteria"/>
</dbReference>
<dbReference type="RefSeq" id="WP_043799848.1">
    <property type="nucleotide sequence ID" value="NZ_AVCH01000004.1"/>
</dbReference>
<dbReference type="STRING" id="1384054.N790_12670"/>
<dbReference type="PATRIC" id="fig|1384054.3.peg.213"/>
<evidence type="ECO:0008006" key="10">
    <source>
        <dbReference type="Google" id="ProtNLM"/>
    </source>
</evidence>
<evidence type="ECO:0000313" key="8">
    <source>
        <dbReference type="EMBL" id="KFN52117.1"/>
    </source>
</evidence>
<dbReference type="OrthoDB" id="8727862at2"/>
<evidence type="ECO:0000256" key="5">
    <source>
        <dbReference type="SAM" id="SignalP"/>
    </source>
</evidence>